<feature type="compositionally biased region" description="Basic and acidic residues" evidence="1">
    <location>
        <begin position="189"/>
        <end position="204"/>
    </location>
</feature>
<dbReference type="AlphaFoldDB" id="A0A6L2MU61"/>
<gene>
    <name evidence="2" type="ORF">Tci_048815</name>
</gene>
<name>A0A6L2MU61_TANCI</name>
<comment type="caution">
    <text evidence="2">The sequence shown here is derived from an EMBL/GenBank/DDBJ whole genome shotgun (WGS) entry which is preliminary data.</text>
</comment>
<evidence type="ECO:0000256" key="1">
    <source>
        <dbReference type="SAM" id="MobiDB-lite"/>
    </source>
</evidence>
<feature type="compositionally biased region" description="Acidic residues" evidence="1">
    <location>
        <begin position="173"/>
        <end position="184"/>
    </location>
</feature>
<dbReference type="EMBL" id="BKCJ010007353">
    <property type="protein sequence ID" value="GEU76837.1"/>
    <property type="molecule type" value="Genomic_DNA"/>
</dbReference>
<feature type="compositionally biased region" description="Acidic residues" evidence="1">
    <location>
        <begin position="459"/>
        <end position="476"/>
    </location>
</feature>
<feature type="region of interest" description="Disordered" evidence="1">
    <location>
        <begin position="173"/>
        <end position="237"/>
    </location>
</feature>
<proteinExistence type="predicted"/>
<reference evidence="2" key="1">
    <citation type="journal article" date="2019" name="Sci. Rep.">
        <title>Draft genome of Tanacetum cinerariifolium, the natural source of mosquito coil.</title>
        <authorList>
            <person name="Yamashiro T."/>
            <person name="Shiraishi A."/>
            <person name="Satake H."/>
            <person name="Nakayama K."/>
        </authorList>
    </citation>
    <scope>NUCLEOTIDE SEQUENCE</scope>
</reference>
<organism evidence="2">
    <name type="scientific">Tanacetum cinerariifolium</name>
    <name type="common">Dalmatian daisy</name>
    <name type="synonym">Chrysanthemum cinerariifolium</name>
    <dbReference type="NCBI Taxonomy" id="118510"/>
    <lineage>
        <taxon>Eukaryota</taxon>
        <taxon>Viridiplantae</taxon>
        <taxon>Streptophyta</taxon>
        <taxon>Embryophyta</taxon>
        <taxon>Tracheophyta</taxon>
        <taxon>Spermatophyta</taxon>
        <taxon>Magnoliopsida</taxon>
        <taxon>eudicotyledons</taxon>
        <taxon>Gunneridae</taxon>
        <taxon>Pentapetalae</taxon>
        <taxon>asterids</taxon>
        <taxon>campanulids</taxon>
        <taxon>Asterales</taxon>
        <taxon>Asteraceae</taxon>
        <taxon>Asteroideae</taxon>
        <taxon>Anthemideae</taxon>
        <taxon>Anthemidinae</taxon>
        <taxon>Tanacetum</taxon>
    </lineage>
</organism>
<accession>A0A6L2MU61</accession>
<feature type="region of interest" description="Disordered" evidence="1">
    <location>
        <begin position="444"/>
        <end position="476"/>
    </location>
</feature>
<protein>
    <submittedName>
        <fullName evidence="2">Uncharacterized protein</fullName>
    </submittedName>
</protein>
<evidence type="ECO:0000313" key="2">
    <source>
        <dbReference type="EMBL" id="GEU76837.1"/>
    </source>
</evidence>
<sequence>MYSLSNPIFFIDPSTSRRQSLGVSASSKLFALAGGSTRTPISDNSCVVNSVREMYYGPLEQILEFSYMSFKTVLFRVKWFDTSNKGRVKHLVIRNNITQILANENDPDIIHVDNSSDIALTTTLNDLEISALHINGQSIDVDAQPDIIDVDKDDDIIDDEDILPHDLADFDDEDLVNVDDDDGMSADVARGHGGDDGGDDRPPSHESAGGCRGKGTWKPNLGGRKAGRTHTRKETQNLGLRKITNELGPKPIRFKWKNNATTLPLDEHSAYWANLLGSIVREFPMHFGSWRSIPPERKARVLEKIGKLSDPDIPRTSLRKIGMRRSGFGLAPRTWPGVLKMLETGQRARSYAGRDPGHLLPSKTCRPSSIPILWAAYSCGTRIDVYMVLAGKGKDVLDVPVPRCNHTFDVDELKRSNKQLQKQIDMIMKAMSSNDGYSQLFTQLQSQHESGSGSGCGAGEDDESGDNEDAGEDVDS</sequence>